<organism evidence="6 7">
    <name type="scientific">Corynebacterium macginleyi</name>
    <dbReference type="NCBI Taxonomy" id="38290"/>
    <lineage>
        <taxon>Bacteria</taxon>
        <taxon>Bacillati</taxon>
        <taxon>Actinomycetota</taxon>
        <taxon>Actinomycetes</taxon>
        <taxon>Mycobacteriales</taxon>
        <taxon>Corynebacteriaceae</taxon>
        <taxon>Corynebacterium</taxon>
    </lineage>
</organism>
<dbReference type="Gene3D" id="3.40.50.300">
    <property type="entry name" value="P-loop containing nucleotide triphosphate hydrolases"/>
    <property type="match status" value="1"/>
</dbReference>
<evidence type="ECO:0000259" key="5">
    <source>
        <dbReference type="Pfam" id="PF13166"/>
    </source>
</evidence>
<evidence type="ECO:0000256" key="1">
    <source>
        <dbReference type="ARBA" id="ARBA00006930"/>
    </source>
</evidence>
<feature type="coiled-coil region" evidence="4">
    <location>
        <begin position="101"/>
        <end position="128"/>
    </location>
</feature>
<dbReference type="PANTHER" id="PTHR32114:SF2">
    <property type="entry name" value="ABC TRANSPORTER ABCH.3"/>
    <property type="match status" value="1"/>
</dbReference>
<sequence>MLREIDLSEIHCFEVDQKLQDLTPNNFVFAPNGSGKTSITRFLTSQASHQGSLVWEHAAPITLRIFNSDFQRKAFASSELEGVFLLGSDSIELEEALIKTRDERTRQNENLNKNKDILNKKKSELDTRKNQLGKTLKEIKNSIPLTHTEPWVGSKRIDSLLKNSLKAFSGNSITPNWSALEKQAALLFDDTAKEFYIPQRPDLQPSLFDNLPSLLAKPLVSASELPLSKLISNFEISDWVSEGQAHRAKMQKHEDDRCPFCQQRLPVGFDESLTALFDQEYEYNKELIVTAQVELTQFADSLKEFLDDHNDQFIQADENGVYLQRRAEFERRIEEVKAKVAQKIQEPSQKVTMPELKPTVLNFSATLDDLFKEMDQHNKTLKNKAKERVSWLNQVWNAFANGSAFDTLNNFKEDNKNLEKAISSLEQKVKQAEIFVKNSEQKIRKLEAQTVSSESTIIKINSILEKCQFHSFRLAKSKQKEDGYTVIRNDGSAIDPLTLSEGERTFITFLYYYQSLSSVRQPNETEELIAVIDDPISSLDYSIMFVVSSLIRALLEEIREKTHLRVQQAIILTHNPRFHNEVAFRLNQKGPHAVSFFRIKKLAPSPNKIQCFKSTNPVRTSYQELWKEVANLGDGKNLDIPGWLPNILRRILESYFITLGGAPDLYSLGEGLSIEERIIHNALIAWTQNGSHEVIESDDFAITSEPCEIWLKSFKRIFTDSGNEVHYNMMLKSVASDSCSST</sequence>
<comment type="similarity">
    <text evidence="1">Belongs to the SMC family. SbcC subfamily.</text>
</comment>
<dbReference type="Proteomes" id="UP000270649">
    <property type="component" value="Unassembled WGS sequence"/>
</dbReference>
<dbReference type="AlphaFoldDB" id="A0A3M0G8H0"/>
<evidence type="ECO:0000256" key="4">
    <source>
        <dbReference type="SAM" id="Coils"/>
    </source>
</evidence>
<protein>
    <recommendedName>
        <fullName evidence="3">Nuclease SbcCD subunit C</fullName>
    </recommendedName>
</protein>
<evidence type="ECO:0000256" key="3">
    <source>
        <dbReference type="ARBA" id="ARBA00013368"/>
    </source>
</evidence>
<dbReference type="EMBL" id="REGC01000006">
    <property type="protein sequence ID" value="RMB60698.1"/>
    <property type="molecule type" value="Genomic_DNA"/>
</dbReference>
<reference evidence="6 7" key="1">
    <citation type="submission" date="2018-10" db="EMBL/GenBank/DDBJ databases">
        <title>Corynebacterium macginleyi genome sequencing and assembly of the type strain and two clinical samples.</title>
        <authorList>
            <person name="Bernier A.-M."/>
            <person name="Bernard K."/>
        </authorList>
    </citation>
    <scope>NUCLEOTIDE SEQUENCE [LARGE SCALE GENOMIC DNA]</scope>
    <source>
        <strain evidence="6 7">NML 120205</strain>
    </source>
</reference>
<name>A0A3M0G8H0_9CORY</name>
<dbReference type="PANTHER" id="PTHR32114">
    <property type="entry name" value="ABC TRANSPORTER ABCH.3"/>
    <property type="match status" value="1"/>
</dbReference>
<proteinExistence type="inferred from homology"/>
<feature type="domain" description="Protein CR006 P-loop" evidence="5">
    <location>
        <begin position="15"/>
        <end position="718"/>
    </location>
</feature>
<feature type="coiled-coil region" evidence="4">
    <location>
        <begin position="326"/>
        <end position="456"/>
    </location>
</feature>
<evidence type="ECO:0000313" key="7">
    <source>
        <dbReference type="Proteomes" id="UP000270649"/>
    </source>
</evidence>
<comment type="caution">
    <text evidence="6">The sequence shown here is derived from an EMBL/GenBank/DDBJ whole genome shotgun (WGS) entry which is preliminary data.</text>
</comment>
<dbReference type="SUPFAM" id="SSF52540">
    <property type="entry name" value="P-loop containing nucleoside triphosphate hydrolases"/>
    <property type="match status" value="1"/>
</dbReference>
<gene>
    <name evidence="6" type="ORF">D9543_06350</name>
</gene>
<dbReference type="Pfam" id="PF13166">
    <property type="entry name" value="AAA_13"/>
    <property type="match status" value="1"/>
</dbReference>
<evidence type="ECO:0000256" key="2">
    <source>
        <dbReference type="ARBA" id="ARBA00011322"/>
    </source>
</evidence>
<accession>A0A3M0G8H0</accession>
<comment type="subunit">
    <text evidence="2">Heterodimer of SbcC and SbcD.</text>
</comment>
<dbReference type="InterPro" id="IPR026866">
    <property type="entry name" value="CR006_AAA"/>
</dbReference>
<dbReference type="RefSeq" id="WP_121927824.1">
    <property type="nucleotide sequence ID" value="NZ_REGC01000006.1"/>
</dbReference>
<dbReference type="InterPro" id="IPR027417">
    <property type="entry name" value="P-loop_NTPase"/>
</dbReference>
<keyword evidence="4" id="KW-0175">Coiled coil</keyword>
<evidence type="ECO:0000313" key="6">
    <source>
        <dbReference type="EMBL" id="RMB60698.1"/>
    </source>
</evidence>